<sequence length="37" mass="4201">MADLSVVIAEKVVREKLAKDAEQQKLIERMLDEVCKA</sequence>
<proteinExistence type="predicted"/>
<gene>
    <name evidence="1" type="ORF">EVA_02635</name>
</gene>
<comment type="caution">
    <text evidence="1">The sequence shown here is derived from an EMBL/GenBank/DDBJ whole genome shotgun (WGS) entry which is preliminary data.</text>
</comment>
<accession>J9H0R2</accession>
<reference evidence="1" key="1">
    <citation type="journal article" date="2012" name="PLoS ONE">
        <title>Gene sets for utilization of primary and secondary nutrition supplies in the distal gut of endangered iberian lynx.</title>
        <authorList>
            <person name="Alcaide M."/>
            <person name="Messina E."/>
            <person name="Richter M."/>
            <person name="Bargiela R."/>
            <person name="Peplies J."/>
            <person name="Huws S.A."/>
            <person name="Newbold C.J."/>
            <person name="Golyshin P.N."/>
            <person name="Simon M.A."/>
            <person name="Lopez G."/>
            <person name="Yakimov M.M."/>
            <person name="Ferrer M."/>
        </authorList>
    </citation>
    <scope>NUCLEOTIDE SEQUENCE</scope>
</reference>
<dbReference type="EMBL" id="AMCI01000433">
    <property type="protein sequence ID" value="EJX09258.1"/>
    <property type="molecule type" value="Genomic_DNA"/>
</dbReference>
<name>J9H0R2_9ZZZZ</name>
<evidence type="ECO:0000313" key="1">
    <source>
        <dbReference type="EMBL" id="EJX09258.1"/>
    </source>
</evidence>
<organism evidence="1">
    <name type="scientific">gut metagenome</name>
    <dbReference type="NCBI Taxonomy" id="749906"/>
    <lineage>
        <taxon>unclassified sequences</taxon>
        <taxon>metagenomes</taxon>
        <taxon>organismal metagenomes</taxon>
    </lineage>
</organism>
<protein>
    <submittedName>
        <fullName evidence="1">Uncharacterized protein</fullName>
    </submittedName>
</protein>
<dbReference type="AlphaFoldDB" id="J9H0R2"/>